<organism evidence="8 9">
    <name type="scientific">Methylocystis parvus</name>
    <dbReference type="NCBI Taxonomy" id="134"/>
    <lineage>
        <taxon>Bacteria</taxon>
        <taxon>Pseudomonadati</taxon>
        <taxon>Pseudomonadota</taxon>
        <taxon>Alphaproteobacteria</taxon>
        <taxon>Hyphomicrobiales</taxon>
        <taxon>Methylocystaceae</taxon>
        <taxon>Methylocystis</taxon>
    </lineage>
</organism>
<sequence>MAHFFDQAQIATLLSAYGYWAIFIVVALESSGLPLPGETMLVGAAIYARLSGALAIEAIVFAAAAGAIVGDNIGYWIGREFGYRFLERHGWRVGLGAEKLRLGQYLFYKWGGAIVFFGRFIALLRILAALLAGANRLPAGRFFFYNAAGGVVWALVFGLGAYWLTATFQKIEGPIATAGALCGLFAVFLLWRYYKANEARLLREADEVLSQRRR</sequence>
<dbReference type="PANTHER" id="PTHR42709">
    <property type="entry name" value="ALKALINE PHOSPHATASE LIKE PROTEIN"/>
    <property type="match status" value="1"/>
</dbReference>
<keyword evidence="5 6" id="KW-0472">Membrane</keyword>
<feature type="transmembrane region" description="Helical" evidence="6">
    <location>
        <begin position="143"/>
        <end position="163"/>
    </location>
</feature>
<dbReference type="GO" id="GO:0005886">
    <property type="term" value="C:plasma membrane"/>
    <property type="evidence" value="ECO:0007669"/>
    <property type="project" value="UniProtKB-SubCell"/>
</dbReference>
<evidence type="ECO:0000256" key="2">
    <source>
        <dbReference type="ARBA" id="ARBA00022475"/>
    </source>
</evidence>
<dbReference type="KEGG" id="mpar:F7D14_13060"/>
<evidence type="ECO:0000256" key="4">
    <source>
        <dbReference type="ARBA" id="ARBA00022989"/>
    </source>
</evidence>
<evidence type="ECO:0000256" key="1">
    <source>
        <dbReference type="ARBA" id="ARBA00004651"/>
    </source>
</evidence>
<protein>
    <submittedName>
        <fullName evidence="8">DedA family protein</fullName>
    </submittedName>
</protein>
<dbReference type="RefSeq" id="WP_016917927.1">
    <property type="nucleotide sequence ID" value="NZ_CP044331.1"/>
</dbReference>
<keyword evidence="2" id="KW-1003">Cell membrane</keyword>
<dbReference type="Proteomes" id="UP000422569">
    <property type="component" value="Chromosome"/>
</dbReference>
<feature type="domain" description="VTT" evidence="7">
    <location>
        <begin position="36"/>
        <end position="157"/>
    </location>
</feature>
<keyword evidence="9" id="KW-1185">Reference proteome</keyword>
<comment type="subcellular location">
    <subcellularLocation>
        <location evidence="1">Cell membrane</location>
        <topology evidence="1">Multi-pass membrane protein</topology>
    </subcellularLocation>
</comment>
<name>A0A6B8MAK0_9HYPH</name>
<dbReference type="AlphaFoldDB" id="A0A6B8MAK0"/>
<accession>A0A6B8MAK0</accession>
<dbReference type="InterPro" id="IPR032816">
    <property type="entry name" value="VTT_dom"/>
</dbReference>
<evidence type="ECO:0000259" key="7">
    <source>
        <dbReference type="Pfam" id="PF09335"/>
    </source>
</evidence>
<dbReference type="EMBL" id="CP044331">
    <property type="protein sequence ID" value="QGM98313.1"/>
    <property type="molecule type" value="Genomic_DNA"/>
</dbReference>
<proteinExistence type="predicted"/>
<evidence type="ECO:0000256" key="6">
    <source>
        <dbReference type="SAM" id="Phobius"/>
    </source>
</evidence>
<feature type="transmembrane region" description="Helical" evidence="6">
    <location>
        <begin position="17"/>
        <end position="35"/>
    </location>
</feature>
<dbReference type="Pfam" id="PF09335">
    <property type="entry name" value="VTT_dom"/>
    <property type="match status" value="1"/>
</dbReference>
<dbReference type="InterPro" id="IPR051311">
    <property type="entry name" value="DedA_domain"/>
</dbReference>
<reference evidence="8 9" key="1">
    <citation type="submission" date="2019-09" db="EMBL/GenBank/DDBJ databases">
        <title>Isolation and complete genome sequencing of Methylocystis species.</title>
        <authorList>
            <person name="Rumah B.L."/>
            <person name="Stead C.E."/>
            <person name="Stevens B.C."/>
            <person name="Minton N.P."/>
            <person name="Grosse-Honebrink A."/>
            <person name="Zhang Y."/>
        </authorList>
    </citation>
    <scope>NUCLEOTIDE SEQUENCE [LARGE SCALE GENOMIC DNA]</scope>
    <source>
        <strain evidence="8 9">BRCS2</strain>
    </source>
</reference>
<evidence type="ECO:0000256" key="3">
    <source>
        <dbReference type="ARBA" id="ARBA00022692"/>
    </source>
</evidence>
<evidence type="ECO:0000256" key="5">
    <source>
        <dbReference type="ARBA" id="ARBA00023136"/>
    </source>
</evidence>
<dbReference type="PANTHER" id="PTHR42709:SF6">
    <property type="entry name" value="UNDECAPRENYL PHOSPHATE TRANSPORTER A"/>
    <property type="match status" value="1"/>
</dbReference>
<feature type="transmembrane region" description="Helical" evidence="6">
    <location>
        <begin position="47"/>
        <end position="69"/>
    </location>
</feature>
<keyword evidence="4 6" id="KW-1133">Transmembrane helix</keyword>
<feature type="transmembrane region" description="Helical" evidence="6">
    <location>
        <begin position="175"/>
        <end position="194"/>
    </location>
</feature>
<feature type="transmembrane region" description="Helical" evidence="6">
    <location>
        <begin position="110"/>
        <end position="131"/>
    </location>
</feature>
<evidence type="ECO:0000313" key="9">
    <source>
        <dbReference type="Proteomes" id="UP000422569"/>
    </source>
</evidence>
<gene>
    <name evidence="8" type="ORF">F7D14_13060</name>
</gene>
<evidence type="ECO:0000313" key="8">
    <source>
        <dbReference type="EMBL" id="QGM98313.1"/>
    </source>
</evidence>
<keyword evidence="3 6" id="KW-0812">Transmembrane</keyword>